<name>A0AAE0IH29_9PEZI</name>
<feature type="compositionally biased region" description="Basic and acidic residues" evidence="1">
    <location>
        <begin position="12"/>
        <end position="29"/>
    </location>
</feature>
<feature type="region of interest" description="Disordered" evidence="1">
    <location>
        <begin position="1"/>
        <end position="31"/>
    </location>
</feature>
<sequence>MLPAYESARLQSSKEPDSAGGPDPDRAGDEDWPTLVVQAGYSESYNYLFRDMARWFVLSNHDVKIVLLVHWNRQTREITLERWEEEERSSPAREGVNVRILKCQQTIIITRHRCRGEPFGNMYMEAVAGGDIVLKFSSLFLREPRGRPESDIVVTEGD</sequence>
<evidence type="ECO:0000313" key="3">
    <source>
        <dbReference type="Proteomes" id="UP001283341"/>
    </source>
</evidence>
<gene>
    <name evidence="2" type="ORF">B0H66DRAFT_636439</name>
</gene>
<evidence type="ECO:0000256" key="1">
    <source>
        <dbReference type="SAM" id="MobiDB-lite"/>
    </source>
</evidence>
<reference evidence="2" key="2">
    <citation type="submission" date="2023-06" db="EMBL/GenBank/DDBJ databases">
        <authorList>
            <consortium name="Lawrence Berkeley National Laboratory"/>
            <person name="Haridas S."/>
            <person name="Hensen N."/>
            <person name="Bonometti L."/>
            <person name="Westerberg I."/>
            <person name="Brannstrom I.O."/>
            <person name="Guillou S."/>
            <person name="Cros-Aarteil S."/>
            <person name="Calhoun S."/>
            <person name="Kuo A."/>
            <person name="Mondo S."/>
            <person name="Pangilinan J."/>
            <person name="Riley R."/>
            <person name="Labutti K."/>
            <person name="Andreopoulos B."/>
            <person name="Lipzen A."/>
            <person name="Chen C."/>
            <person name="Yanf M."/>
            <person name="Daum C."/>
            <person name="Ng V."/>
            <person name="Clum A."/>
            <person name="Steindorff A."/>
            <person name="Ohm R."/>
            <person name="Martin F."/>
            <person name="Silar P."/>
            <person name="Natvig D."/>
            <person name="Lalanne C."/>
            <person name="Gautier V."/>
            <person name="Ament-Velasquez S.L."/>
            <person name="Kruys A."/>
            <person name="Hutchinson M.I."/>
            <person name="Powell A.J."/>
            <person name="Barry K."/>
            <person name="Miller A.N."/>
            <person name="Grigoriev I.V."/>
            <person name="Debuchy R."/>
            <person name="Gladieux P."/>
            <person name="Thoren M.H."/>
            <person name="Johannesson H."/>
        </authorList>
    </citation>
    <scope>NUCLEOTIDE SEQUENCE</scope>
    <source>
        <strain evidence="2">CBS 118394</strain>
    </source>
</reference>
<accession>A0AAE0IH29</accession>
<dbReference type="Proteomes" id="UP001283341">
    <property type="component" value="Unassembled WGS sequence"/>
</dbReference>
<dbReference type="EMBL" id="JAUEDM010000002">
    <property type="protein sequence ID" value="KAK3324907.1"/>
    <property type="molecule type" value="Genomic_DNA"/>
</dbReference>
<evidence type="ECO:0000313" key="2">
    <source>
        <dbReference type="EMBL" id="KAK3324907.1"/>
    </source>
</evidence>
<protein>
    <submittedName>
        <fullName evidence="2">Uncharacterized protein</fullName>
    </submittedName>
</protein>
<keyword evidence="3" id="KW-1185">Reference proteome</keyword>
<reference evidence="2" key="1">
    <citation type="journal article" date="2023" name="Mol. Phylogenet. Evol.">
        <title>Genome-scale phylogeny and comparative genomics of the fungal order Sordariales.</title>
        <authorList>
            <person name="Hensen N."/>
            <person name="Bonometti L."/>
            <person name="Westerberg I."/>
            <person name="Brannstrom I.O."/>
            <person name="Guillou S."/>
            <person name="Cros-Aarteil S."/>
            <person name="Calhoun S."/>
            <person name="Haridas S."/>
            <person name="Kuo A."/>
            <person name="Mondo S."/>
            <person name="Pangilinan J."/>
            <person name="Riley R."/>
            <person name="LaButti K."/>
            <person name="Andreopoulos B."/>
            <person name="Lipzen A."/>
            <person name="Chen C."/>
            <person name="Yan M."/>
            <person name="Daum C."/>
            <person name="Ng V."/>
            <person name="Clum A."/>
            <person name="Steindorff A."/>
            <person name="Ohm R.A."/>
            <person name="Martin F."/>
            <person name="Silar P."/>
            <person name="Natvig D.O."/>
            <person name="Lalanne C."/>
            <person name="Gautier V."/>
            <person name="Ament-Velasquez S.L."/>
            <person name="Kruys A."/>
            <person name="Hutchinson M.I."/>
            <person name="Powell A.J."/>
            <person name="Barry K."/>
            <person name="Miller A.N."/>
            <person name="Grigoriev I.V."/>
            <person name="Debuchy R."/>
            <person name="Gladieux P."/>
            <person name="Hiltunen Thoren M."/>
            <person name="Johannesson H."/>
        </authorList>
    </citation>
    <scope>NUCLEOTIDE SEQUENCE</scope>
    <source>
        <strain evidence="2">CBS 118394</strain>
    </source>
</reference>
<dbReference type="AlphaFoldDB" id="A0AAE0IH29"/>
<comment type="caution">
    <text evidence="2">The sequence shown here is derived from an EMBL/GenBank/DDBJ whole genome shotgun (WGS) entry which is preliminary data.</text>
</comment>
<organism evidence="2 3">
    <name type="scientific">Apodospora peruviana</name>
    <dbReference type="NCBI Taxonomy" id="516989"/>
    <lineage>
        <taxon>Eukaryota</taxon>
        <taxon>Fungi</taxon>
        <taxon>Dikarya</taxon>
        <taxon>Ascomycota</taxon>
        <taxon>Pezizomycotina</taxon>
        <taxon>Sordariomycetes</taxon>
        <taxon>Sordariomycetidae</taxon>
        <taxon>Sordariales</taxon>
        <taxon>Lasiosphaeriaceae</taxon>
        <taxon>Apodospora</taxon>
    </lineage>
</organism>
<proteinExistence type="predicted"/>
<feature type="non-terminal residue" evidence="2">
    <location>
        <position position="158"/>
    </location>
</feature>